<dbReference type="EMBL" id="JACKWY010000005">
    <property type="protein sequence ID" value="MBB6715213.1"/>
    <property type="molecule type" value="Genomic_DNA"/>
</dbReference>
<feature type="transmembrane region" description="Helical" evidence="9">
    <location>
        <begin position="269"/>
        <end position="286"/>
    </location>
</feature>
<keyword evidence="5 9" id="KW-0812">Transmembrane</keyword>
<accession>A0A1H0RGQ0</accession>
<evidence type="ECO:0000256" key="4">
    <source>
        <dbReference type="ARBA" id="ARBA00022643"/>
    </source>
</evidence>
<evidence type="ECO:0000313" key="13">
    <source>
        <dbReference type="Proteomes" id="UP000585258"/>
    </source>
</evidence>
<dbReference type="GO" id="GO:0055085">
    <property type="term" value="P:transmembrane transport"/>
    <property type="evidence" value="ECO:0007669"/>
    <property type="project" value="InterPro"/>
</dbReference>
<keyword evidence="12" id="KW-1185">Reference proteome</keyword>
<sequence length="297" mass="31796">MENKTLHISPMPHVKRGLGVNKIMLDIIIALIPAVCAGIYFYKGDAAKILLATVLASLVAEALWNKFVKKTNWLTDLSPIVSGIILGLIMPTYVPLWIPIVGSIFATIVVKQFFGGLGQNFMNPEAATKAFLITSWAAVMAKPVVDSTTAASGAVEKTLTLWNQILGQASGSIGEVSILALLIGGVYLLVRGVISFRAPATFIVASFVMHSVLGKEGLLTGAFFLAAIFMATDYATTPMTKSGQYLFGLVAGICASIIAVLGYNPDGPYYAIIIINLFTPLIEYYTSKRVKIKKEAA</sequence>
<dbReference type="Pfam" id="PF03116">
    <property type="entry name" value="NQR2_RnfD_RnfE"/>
    <property type="match status" value="1"/>
</dbReference>
<feature type="transmembrane region" description="Helical" evidence="9">
    <location>
        <begin position="47"/>
        <end position="64"/>
    </location>
</feature>
<feature type="transmembrane region" description="Helical" evidence="9">
    <location>
        <begin position="23"/>
        <end position="41"/>
    </location>
</feature>
<keyword evidence="1" id="KW-0813">Transport</keyword>
<gene>
    <name evidence="10" type="ORF">H7E68_10780</name>
    <name evidence="11" type="ORF">SAMN04488529_103188</name>
</gene>
<evidence type="ECO:0000256" key="3">
    <source>
        <dbReference type="ARBA" id="ARBA00022630"/>
    </source>
</evidence>
<evidence type="ECO:0000256" key="6">
    <source>
        <dbReference type="ARBA" id="ARBA00022967"/>
    </source>
</evidence>
<dbReference type="Proteomes" id="UP000198597">
    <property type="component" value="Unassembled WGS sequence"/>
</dbReference>
<reference evidence="11 12" key="1">
    <citation type="submission" date="2016-10" db="EMBL/GenBank/DDBJ databases">
        <authorList>
            <person name="de Groot N.N."/>
        </authorList>
    </citation>
    <scope>NUCLEOTIDE SEQUENCE [LARGE SCALE GENOMIC DNA]</scope>
    <source>
        <strain evidence="11 12">DSM 12272</strain>
    </source>
</reference>
<keyword evidence="8 9" id="KW-0472">Membrane</keyword>
<evidence type="ECO:0000256" key="2">
    <source>
        <dbReference type="ARBA" id="ARBA00022553"/>
    </source>
</evidence>
<keyword evidence="4" id="KW-0288">FMN</keyword>
<feature type="transmembrane region" description="Helical" evidence="9">
    <location>
        <begin position="219"/>
        <end position="236"/>
    </location>
</feature>
<dbReference type="PANTHER" id="PTHR30578:SF0">
    <property type="entry name" value="ION-TRANSLOCATING OXIDOREDUCTASE COMPLEX SUBUNIT D"/>
    <property type="match status" value="1"/>
</dbReference>
<organism evidence="11 12">
    <name type="scientific">Clostridium gasigenes</name>
    <dbReference type="NCBI Taxonomy" id="94869"/>
    <lineage>
        <taxon>Bacteria</taxon>
        <taxon>Bacillati</taxon>
        <taxon>Bacillota</taxon>
        <taxon>Clostridia</taxon>
        <taxon>Eubacteriales</taxon>
        <taxon>Clostridiaceae</taxon>
        <taxon>Clostridium</taxon>
    </lineage>
</organism>
<evidence type="ECO:0000256" key="9">
    <source>
        <dbReference type="SAM" id="Phobius"/>
    </source>
</evidence>
<feature type="transmembrane region" description="Helical" evidence="9">
    <location>
        <begin position="165"/>
        <end position="189"/>
    </location>
</feature>
<evidence type="ECO:0000256" key="1">
    <source>
        <dbReference type="ARBA" id="ARBA00022448"/>
    </source>
</evidence>
<dbReference type="EMBL" id="FNJM01000003">
    <property type="protein sequence ID" value="SDP28792.1"/>
    <property type="molecule type" value="Genomic_DNA"/>
</dbReference>
<dbReference type="STRING" id="94869.SAMN04488529_103188"/>
<proteinExistence type="predicted"/>
<dbReference type="OrthoDB" id="9776359at2"/>
<evidence type="ECO:0000313" key="11">
    <source>
        <dbReference type="EMBL" id="SDP28792.1"/>
    </source>
</evidence>
<dbReference type="GO" id="GO:0005886">
    <property type="term" value="C:plasma membrane"/>
    <property type="evidence" value="ECO:0007669"/>
    <property type="project" value="TreeGrafter"/>
</dbReference>
<feature type="transmembrane region" description="Helical" evidence="9">
    <location>
        <begin position="245"/>
        <end position="263"/>
    </location>
</feature>
<evidence type="ECO:0000313" key="12">
    <source>
        <dbReference type="Proteomes" id="UP000198597"/>
    </source>
</evidence>
<evidence type="ECO:0000256" key="8">
    <source>
        <dbReference type="ARBA" id="ARBA00023136"/>
    </source>
</evidence>
<keyword evidence="7 9" id="KW-1133">Transmembrane helix</keyword>
<name>A0A1H0RGQ0_9CLOT</name>
<evidence type="ECO:0000256" key="7">
    <source>
        <dbReference type="ARBA" id="ARBA00022989"/>
    </source>
</evidence>
<evidence type="ECO:0000313" key="10">
    <source>
        <dbReference type="EMBL" id="MBB6715213.1"/>
    </source>
</evidence>
<evidence type="ECO:0000256" key="5">
    <source>
        <dbReference type="ARBA" id="ARBA00022692"/>
    </source>
</evidence>
<protein>
    <submittedName>
        <fullName evidence="11">Electron transport complex protein RnfD</fullName>
    </submittedName>
    <submittedName>
        <fullName evidence="10">RnfABCDGE type electron transport complex subunit D</fullName>
    </submittedName>
</protein>
<dbReference type="RefSeq" id="WP_089968126.1">
    <property type="nucleotide sequence ID" value="NZ_FNJM01000003.1"/>
</dbReference>
<dbReference type="AlphaFoldDB" id="A0A1H0RGQ0"/>
<keyword evidence="6" id="KW-1278">Translocase</keyword>
<dbReference type="PANTHER" id="PTHR30578">
    <property type="entry name" value="ELECTRON TRANSPORT COMPLEX PROTEIN RNFD"/>
    <property type="match status" value="1"/>
</dbReference>
<dbReference type="Proteomes" id="UP000585258">
    <property type="component" value="Unassembled WGS sequence"/>
</dbReference>
<dbReference type="InterPro" id="IPR004338">
    <property type="entry name" value="NqrB/RnfD"/>
</dbReference>
<reference evidence="10 13" key="2">
    <citation type="submission" date="2020-08" db="EMBL/GenBank/DDBJ databases">
        <title>Clostridia isolated from Swiss meat.</title>
        <authorList>
            <person name="Wambui J."/>
            <person name="Stevens M.J.A."/>
            <person name="Stephan R."/>
        </authorList>
    </citation>
    <scope>NUCLEOTIDE SEQUENCE [LARGE SCALE GENOMIC DNA]</scope>
    <source>
        <strain evidence="10 13">CM001</strain>
    </source>
</reference>
<keyword evidence="3" id="KW-0285">Flavoprotein</keyword>
<keyword evidence="2" id="KW-0597">Phosphoprotein</keyword>